<organism evidence="1 2">
    <name type="scientific">Candidatus Kaiserbacteria bacterium GWA2_50_9</name>
    <dbReference type="NCBI Taxonomy" id="1798474"/>
    <lineage>
        <taxon>Bacteria</taxon>
        <taxon>Candidatus Kaiseribacteriota</taxon>
    </lineage>
</organism>
<sequence length="72" mass="8352">MTTITVPITKELQTFIEGELKAGTSESKAHLVRYALGRLQEERAIMRLQEAEADIKDNRMYRGDLKKLLKRF</sequence>
<accession>A0A1F6BSY1</accession>
<dbReference type="Proteomes" id="UP000179014">
    <property type="component" value="Unassembled WGS sequence"/>
</dbReference>
<evidence type="ECO:0008006" key="3">
    <source>
        <dbReference type="Google" id="ProtNLM"/>
    </source>
</evidence>
<protein>
    <recommendedName>
        <fullName evidence="3">Ribbon-helix-helix protein CopG domain-containing protein</fullName>
    </recommendedName>
</protein>
<dbReference type="EMBL" id="MFKN01000036">
    <property type="protein sequence ID" value="OGG39938.1"/>
    <property type="molecule type" value="Genomic_DNA"/>
</dbReference>
<proteinExistence type="predicted"/>
<dbReference type="STRING" id="1798474.A2118_01150"/>
<reference evidence="1 2" key="1">
    <citation type="journal article" date="2016" name="Nat. Commun.">
        <title>Thousands of microbial genomes shed light on interconnected biogeochemical processes in an aquifer system.</title>
        <authorList>
            <person name="Anantharaman K."/>
            <person name="Brown C.T."/>
            <person name="Hug L.A."/>
            <person name="Sharon I."/>
            <person name="Castelle C.J."/>
            <person name="Probst A.J."/>
            <person name="Thomas B.C."/>
            <person name="Singh A."/>
            <person name="Wilkins M.J."/>
            <person name="Karaoz U."/>
            <person name="Brodie E.L."/>
            <person name="Williams K.H."/>
            <person name="Hubbard S.S."/>
            <person name="Banfield J.F."/>
        </authorList>
    </citation>
    <scope>NUCLEOTIDE SEQUENCE [LARGE SCALE GENOMIC DNA]</scope>
</reference>
<name>A0A1F6BSY1_9BACT</name>
<comment type="caution">
    <text evidence="1">The sequence shown here is derived from an EMBL/GenBank/DDBJ whole genome shotgun (WGS) entry which is preliminary data.</text>
</comment>
<evidence type="ECO:0000313" key="2">
    <source>
        <dbReference type="Proteomes" id="UP000179014"/>
    </source>
</evidence>
<dbReference type="AlphaFoldDB" id="A0A1F6BSY1"/>
<gene>
    <name evidence="1" type="ORF">A2118_01150</name>
</gene>
<evidence type="ECO:0000313" key="1">
    <source>
        <dbReference type="EMBL" id="OGG39938.1"/>
    </source>
</evidence>